<keyword evidence="2" id="KW-0472">Membrane</keyword>
<feature type="compositionally biased region" description="Gly residues" evidence="1">
    <location>
        <begin position="12"/>
        <end position="31"/>
    </location>
</feature>
<feature type="compositionally biased region" description="Pro residues" evidence="1">
    <location>
        <begin position="82"/>
        <end position="102"/>
    </location>
</feature>
<feature type="compositionally biased region" description="Low complexity" evidence="1">
    <location>
        <begin position="43"/>
        <end position="54"/>
    </location>
</feature>
<keyword evidence="4" id="KW-1185">Reference proteome</keyword>
<proteinExistence type="predicted"/>
<feature type="compositionally biased region" description="Pro residues" evidence="1">
    <location>
        <begin position="56"/>
        <end position="67"/>
    </location>
</feature>
<keyword evidence="2" id="KW-0812">Transmembrane</keyword>
<evidence type="ECO:0000256" key="1">
    <source>
        <dbReference type="SAM" id="MobiDB-lite"/>
    </source>
</evidence>
<dbReference type="AlphaFoldDB" id="A0A3R7G101"/>
<comment type="caution">
    <text evidence="3">The sequence shown here is derived from an EMBL/GenBank/DDBJ whole genome shotgun (WGS) entry which is preliminary data.</text>
</comment>
<feature type="compositionally biased region" description="Pro residues" evidence="1">
    <location>
        <begin position="1"/>
        <end position="10"/>
    </location>
</feature>
<accession>A0A3R7G101</accession>
<dbReference type="EMBL" id="JNAD02000001">
    <property type="protein sequence ID" value="RKM98777.1"/>
    <property type="molecule type" value="Genomic_DNA"/>
</dbReference>
<feature type="transmembrane region" description="Helical" evidence="2">
    <location>
        <begin position="111"/>
        <end position="133"/>
    </location>
</feature>
<name>A0A3R7G101_9ACTN</name>
<keyword evidence="2" id="KW-1133">Transmembrane helix</keyword>
<feature type="compositionally biased region" description="Pro residues" evidence="1">
    <location>
        <begin position="32"/>
        <end position="42"/>
    </location>
</feature>
<evidence type="ECO:0000256" key="2">
    <source>
        <dbReference type="SAM" id="Phobius"/>
    </source>
</evidence>
<gene>
    <name evidence="3" type="ORF">SFRA_000470</name>
</gene>
<sequence length="317" mass="32316">MSHHQPPPQPGRYGGGTPGPYGPGGAAGAPGPGHPPQAPGQVPPQGYGYPQQGGPQPGPYGRPPQPGPYGGTPGPYGQQPGGPQPPYGQPQPYGQVPPPPPGGGRGKRTGLVIGAAVAVAAIVAGVVFFTGGADDSGPHKLTTPQTVAGEYERKGEGRNDSGVSGKDRESLDQLPGVKDPRPVQAEYVTAAKKQMLLTGVWGTVDNPEQVIDAMFTVLRTMAEDEGTVEVLGSPEEAEPDGLGSAVMKCQKFKTTNDDPNAPVKEAELPVCIWADSSTVGGVMVIDPLAVLAGKADLGAVAETAAKVRADARVKLDQ</sequence>
<dbReference type="OrthoDB" id="4350888at2"/>
<dbReference type="Proteomes" id="UP000028058">
    <property type="component" value="Unassembled WGS sequence"/>
</dbReference>
<evidence type="ECO:0000313" key="3">
    <source>
        <dbReference type="EMBL" id="RKM98777.1"/>
    </source>
</evidence>
<feature type="compositionally biased region" description="Basic and acidic residues" evidence="1">
    <location>
        <begin position="150"/>
        <end position="171"/>
    </location>
</feature>
<feature type="region of interest" description="Disordered" evidence="1">
    <location>
        <begin position="1"/>
        <end position="108"/>
    </location>
</feature>
<feature type="region of interest" description="Disordered" evidence="1">
    <location>
        <begin position="131"/>
        <end position="179"/>
    </location>
</feature>
<evidence type="ECO:0000313" key="4">
    <source>
        <dbReference type="Proteomes" id="UP000028058"/>
    </source>
</evidence>
<protein>
    <submittedName>
        <fullName evidence="3">Uncharacterized protein</fullName>
    </submittedName>
</protein>
<reference evidence="3 4" key="1">
    <citation type="journal article" date="2014" name="Genome Announc.">
        <title>Draft Genome Sequence of Streptomyces fradiae ATCC 19609, a Strain Highly Sensitive to Antibiotics.</title>
        <authorList>
            <person name="Bekker O.B."/>
            <person name="Klimina K.M."/>
            <person name="Vatlin A.A."/>
            <person name="Zakharevich N.V."/>
            <person name="Kasianov A.S."/>
            <person name="Danilenko V.N."/>
        </authorList>
    </citation>
    <scope>NUCLEOTIDE SEQUENCE [LARGE SCALE GENOMIC DNA]</scope>
    <source>
        <strain evidence="3 4">ATCC 19609</strain>
    </source>
</reference>
<organism evidence="3 4">
    <name type="scientific">Streptomyces xinghaiensis</name>
    <dbReference type="NCBI Taxonomy" id="1038928"/>
    <lineage>
        <taxon>Bacteria</taxon>
        <taxon>Bacillati</taxon>
        <taxon>Actinomycetota</taxon>
        <taxon>Actinomycetes</taxon>
        <taxon>Kitasatosporales</taxon>
        <taxon>Streptomycetaceae</taxon>
        <taxon>Streptomyces</taxon>
    </lineage>
</organism>
<dbReference type="RefSeq" id="WP_043460035.1">
    <property type="nucleotide sequence ID" value="NZ_CP134822.1"/>
</dbReference>